<dbReference type="EMBL" id="FN654842">
    <property type="protein sequence ID" value="CBY36808.1"/>
    <property type="molecule type" value="Genomic_DNA"/>
</dbReference>
<organism evidence="1">
    <name type="scientific">Oikopleura dioica</name>
    <name type="common">Tunicate</name>
    <dbReference type="NCBI Taxonomy" id="34765"/>
    <lineage>
        <taxon>Eukaryota</taxon>
        <taxon>Metazoa</taxon>
        <taxon>Chordata</taxon>
        <taxon>Tunicata</taxon>
        <taxon>Appendicularia</taxon>
        <taxon>Copelata</taxon>
        <taxon>Oikopleuridae</taxon>
        <taxon>Oikopleura</taxon>
    </lineage>
</organism>
<evidence type="ECO:0000313" key="2">
    <source>
        <dbReference type="EMBL" id="CBY36808.1"/>
    </source>
</evidence>
<dbReference type="EMBL" id="FN653018">
    <property type="protein sequence ID" value="CBY22162.1"/>
    <property type="molecule type" value="Genomic_DNA"/>
</dbReference>
<dbReference type="Proteomes" id="UP000001307">
    <property type="component" value="Unassembled WGS sequence"/>
</dbReference>
<gene>
    <name evidence="1" type="ORF">GSOID_T00011710001</name>
    <name evidence="2" type="ORF">GSOID_T00029844001</name>
</gene>
<protein>
    <submittedName>
        <fullName evidence="1">Uncharacterized protein</fullName>
    </submittedName>
</protein>
<proteinExistence type="predicted"/>
<reference evidence="1" key="1">
    <citation type="journal article" date="2010" name="Science">
        <title>Plasticity of animal genome architecture unmasked by rapid evolution of a pelagic tunicate.</title>
        <authorList>
            <person name="Denoeud F."/>
            <person name="Henriet S."/>
            <person name="Mungpakdee S."/>
            <person name="Aury J.M."/>
            <person name="Da Silva C."/>
            <person name="Brinkmann H."/>
            <person name="Mikhaleva J."/>
            <person name="Olsen L.C."/>
            <person name="Jubin C."/>
            <person name="Canestro C."/>
            <person name="Bouquet J.M."/>
            <person name="Danks G."/>
            <person name="Poulain J."/>
            <person name="Campsteijn C."/>
            <person name="Adamski M."/>
            <person name="Cross I."/>
            <person name="Yadetie F."/>
            <person name="Muffato M."/>
            <person name="Louis A."/>
            <person name="Butcher S."/>
            <person name="Tsagkogeorga G."/>
            <person name="Konrad A."/>
            <person name="Singh S."/>
            <person name="Jensen M.F."/>
            <person name="Cong E.H."/>
            <person name="Eikeseth-Otteraa H."/>
            <person name="Noel B."/>
            <person name="Anthouard V."/>
            <person name="Porcel B.M."/>
            <person name="Kachouri-Lafond R."/>
            <person name="Nishino A."/>
            <person name="Ugolini M."/>
            <person name="Chourrout P."/>
            <person name="Nishida H."/>
            <person name="Aasland R."/>
            <person name="Huzurbazar S."/>
            <person name="Westhof E."/>
            <person name="Delsuc F."/>
            <person name="Lehrach H."/>
            <person name="Reinhardt R."/>
            <person name="Weissenbach J."/>
            <person name="Roy S.W."/>
            <person name="Artiguenave F."/>
            <person name="Postlethwait J.H."/>
            <person name="Manak J.R."/>
            <person name="Thompson E.M."/>
            <person name="Jaillon O."/>
            <person name="Du Pasquier L."/>
            <person name="Boudinot P."/>
            <person name="Liberles D.A."/>
            <person name="Volff J.N."/>
            <person name="Philippe H."/>
            <person name="Lenhard B."/>
            <person name="Roest Crollius H."/>
            <person name="Wincker P."/>
            <person name="Chourrout D."/>
        </authorList>
    </citation>
    <scope>NUCLEOTIDE SEQUENCE [LARGE SCALE GENOMIC DNA]</scope>
</reference>
<name>E4WXR8_OIKDI</name>
<evidence type="ECO:0000313" key="3">
    <source>
        <dbReference type="Proteomes" id="UP000001307"/>
    </source>
</evidence>
<dbReference type="Proteomes" id="UP000011014">
    <property type="component" value="Unassembled WGS sequence"/>
</dbReference>
<keyword evidence="3" id="KW-1185">Reference proteome</keyword>
<dbReference type="InParanoid" id="E4WXR8"/>
<accession>E4WXR8</accession>
<sequence>MDRLCLDMQEFQKNYREFIVRDQRKPKLNNLFIKVSLNMWKTKIHRMTLLIPVRYCPTTQTRYT</sequence>
<evidence type="ECO:0000313" key="1">
    <source>
        <dbReference type="EMBL" id="CBY22162.1"/>
    </source>
</evidence>
<dbReference type="AlphaFoldDB" id="E4WXR8"/>